<dbReference type="EMBL" id="CP137852">
    <property type="protein sequence ID" value="WPB86501.1"/>
    <property type="molecule type" value="Genomic_DNA"/>
</dbReference>
<evidence type="ECO:0000313" key="2">
    <source>
        <dbReference type="EMBL" id="WPB86501.1"/>
    </source>
</evidence>
<keyword evidence="3" id="KW-1185">Reference proteome</keyword>
<accession>A0ABZ0PM23</accession>
<keyword evidence="1" id="KW-0472">Membrane</keyword>
<evidence type="ECO:0000313" key="3">
    <source>
        <dbReference type="Proteomes" id="UP001305521"/>
    </source>
</evidence>
<keyword evidence="1" id="KW-0812">Transmembrane</keyword>
<feature type="transmembrane region" description="Helical" evidence="1">
    <location>
        <begin position="12"/>
        <end position="37"/>
    </location>
</feature>
<keyword evidence="1" id="KW-1133">Transmembrane helix</keyword>
<organism evidence="2 3">
    <name type="scientific">Sediminicoccus rosea</name>
    <dbReference type="NCBI Taxonomy" id="1225128"/>
    <lineage>
        <taxon>Bacteria</taxon>
        <taxon>Pseudomonadati</taxon>
        <taxon>Pseudomonadota</taxon>
        <taxon>Alphaproteobacteria</taxon>
        <taxon>Acetobacterales</taxon>
        <taxon>Roseomonadaceae</taxon>
        <taxon>Sediminicoccus</taxon>
    </lineage>
</organism>
<gene>
    <name evidence="2" type="ORF">R9Z33_06395</name>
</gene>
<dbReference type="RefSeq" id="WP_318650474.1">
    <property type="nucleotide sequence ID" value="NZ_CP137852.1"/>
</dbReference>
<dbReference type="Proteomes" id="UP001305521">
    <property type="component" value="Chromosome"/>
</dbReference>
<sequence>MSQMTEAARGDIALTVLRLVVLGTASTLVGVLGHIAWRAISQ</sequence>
<proteinExistence type="predicted"/>
<evidence type="ECO:0000256" key="1">
    <source>
        <dbReference type="SAM" id="Phobius"/>
    </source>
</evidence>
<reference evidence="2 3" key="1">
    <citation type="submission" date="2023-11" db="EMBL/GenBank/DDBJ databases">
        <title>Arctic aerobic anoxygenic photoheterotroph Sediminicoccus rosea KRV36 adapts its photosynthesis to long days of polar summer.</title>
        <authorList>
            <person name="Tomasch J."/>
            <person name="Kopejtka K."/>
            <person name="Bily T."/>
            <person name="Gardiner A.T."/>
            <person name="Gardian Z."/>
            <person name="Shivaramu S."/>
            <person name="Koblizek M."/>
            <person name="Engelhardt F."/>
            <person name="Kaftan D."/>
        </authorList>
    </citation>
    <scope>NUCLEOTIDE SEQUENCE [LARGE SCALE GENOMIC DNA]</scope>
    <source>
        <strain evidence="2 3">R-30</strain>
    </source>
</reference>
<name>A0ABZ0PM23_9PROT</name>
<protein>
    <submittedName>
        <fullName evidence="2">Uncharacterized protein</fullName>
    </submittedName>
</protein>